<feature type="compositionally biased region" description="Polar residues" evidence="1">
    <location>
        <begin position="28"/>
        <end position="47"/>
    </location>
</feature>
<feature type="region of interest" description="Disordered" evidence="1">
    <location>
        <begin position="342"/>
        <end position="366"/>
    </location>
</feature>
<feature type="region of interest" description="Disordered" evidence="1">
    <location>
        <begin position="1"/>
        <end position="190"/>
    </location>
</feature>
<dbReference type="AlphaFoldDB" id="A0A316U4E8"/>
<evidence type="ECO:0000313" key="3">
    <source>
        <dbReference type="Proteomes" id="UP000245942"/>
    </source>
</evidence>
<reference evidence="2 3" key="1">
    <citation type="journal article" date="2018" name="Mol. Biol. Evol.">
        <title>Broad Genomic Sampling Reveals a Smut Pathogenic Ancestry of the Fungal Clade Ustilaginomycotina.</title>
        <authorList>
            <person name="Kijpornyongpan T."/>
            <person name="Mondo S.J."/>
            <person name="Barry K."/>
            <person name="Sandor L."/>
            <person name="Lee J."/>
            <person name="Lipzen A."/>
            <person name="Pangilinan J."/>
            <person name="LaButti K."/>
            <person name="Hainaut M."/>
            <person name="Henrissat B."/>
            <person name="Grigoriev I.V."/>
            <person name="Spatafora J.W."/>
            <person name="Aime M.C."/>
        </authorList>
    </citation>
    <scope>NUCLEOTIDE SEQUENCE [LARGE SCALE GENOMIC DNA]</scope>
    <source>
        <strain evidence="2 3">MCA 4718</strain>
    </source>
</reference>
<feature type="region of interest" description="Disordered" evidence="1">
    <location>
        <begin position="216"/>
        <end position="252"/>
    </location>
</feature>
<accession>A0A316U4E8</accession>
<evidence type="ECO:0000256" key="1">
    <source>
        <dbReference type="SAM" id="MobiDB-lite"/>
    </source>
</evidence>
<feature type="compositionally biased region" description="Low complexity" evidence="1">
    <location>
        <begin position="53"/>
        <end position="69"/>
    </location>
</feature>
<gene>
    <name evidence="2" type="ORF">BCV69DRAFT_122414</name>
</gene>
<feature type="region of interest" description="Disordered" evidence="1">
    <location>
        <begin position="265"/>
        <end position="285"/>
    </location>
</feature>
<organism evidence="2 3">
    <name type="scientific">Pseudomicrostroma glucosiphilum</name>
    <dbReference type="NCBI Taxonomy" id="1684307"/>
    <lineage>
        <taxon>Eukaryota</taxon>
        <taxon>Fungi</taxon>
        <taxon>Dikarya</taxon>
        <taxon>Basidiomycota</taxon>
        <taxon>Ustilaginomycotina</taxon>
        <taxon>Exobasidiomycetes</taxon>
        <taxon>Microstromatales</taxon>
        <taxon>Microstromatales incertae sedis</taxon>
        <taxon>Pseudomicrostroma</taxon>
    </lineage>
</organism>
<evidence type="ECO:0000313" key="2">
    <source>
        <dbReference type="EMBL" id="PWN17795.1"/>
    </source>
</evidence>
<name>A0A316U4E8_9BASI</name>
<feature type="compositionally biased region" description="Polar residues" evidence="1">
    <location>
        <begin position="107"/>
        <end position="137"/>
    </location>
</feature>
<protein>
    <submittedName>
        <fullName evidence="2">Uncharacterized protein</fullName>
    </submittedName>
</protein>
<proteinExistence type="predicted"/>
<sequence length="530" mass="56990">MQTSRSFNTASSSSLRYLHGPPPLPLPTQSSSCSTAPTSPIPETSTKPADHALSVLPSSSSFVRSQAASFERRIRHHTKSLESKKPAFVPPVPPLPSSSTHLRSPCSPRTINVSSYGEQAAVLTSSPTPMKQSTDSALPTRKSTVRKKPAPPVSPSLHAELYKTPKAKKSSPLPVPWAPSRALPPRDEVWGINSSTLSLGLGIRFDEDNNERAYVLGQEDEPTGTDSRVPDTQEPADSPPRAGHVDNVERSSTPPNAAVLVQDEKANAEPLPASGRSTTPLPSTTSDSYDLALLEVDRAFHARIELSLREPGAATESGAVERPIRRGASSITLGRARSLRQTSLRAAETSTRSASLNVPSRSSPAVSQWLTNTQACAESREIGVQRATGDEVDDPPPITSSNDGAVRRPPTSSVESTRRWEESRPTPALTRTRTSSLASPSLFRNKSLSALKRTLSRSRTSQKQQPDCGLPVEKDPPPMPEATMADGGTTPKGVETPKRRATLKRLRPQQKQWWEHTIVVVGAAGPGAFY</sequence>
<feature type="compositionally biased region" description="Low complexity" evidence="1">
    <location>
        <begin position="1"/>
        <end position="14"/>
    </location>
</feature>
<dbReference type="Proteomes" id="UP000245942">
    <property type="component" value="Unassembled WGS sequence"/>
</dbReference>
<feature type="compositionally biased region" description="Polar residues" evidence="1">
    <location>
        <begin position="429"/>
        <end position="448"/>
    </location>
</feature>
<keyword evidence="3" id="KW-1185">Reference proteome</keyword>
<dbReference type="RefSeq" id="XP_025344955.1">
    <property type="nucleotide sequence ID" value="XM_025489158.1"/>
</dbReference>
<feature type="region of interest" description="Disordered" evidence="1">
    <location>
        <begin position="386"/>
        <end position="508"/>
    </location>
</feature>
<dbReference type="GeneID" id="37010892"/>
<dbReference type="EMBL" id="KZ819340">
    <property type="protein sequence ID" value="PWN17795.1"/>
    <property type="molecule type" value="Genomic_DNA"/>
</dbReference>
<feature type="compositionally biased region" description="Basic residues" evidence="1">
    <location>
        <begin position="499"/>
        <end position="508"/>
    </location>
</feature>